<comment type="caution">
    <text evidence="1">The sequence shown here is derived from an EMBL/GenBank/DDBJ whole genome shotgun (WGS) entry which is preliminary data.</text>
</comment>
<protein>
    <submittedName>
        <fullName evidence="1">Uncharacterized protein</fullName>
    </submittedName>
</protein>
<keyword evidence="2" id="KW-1185">Reference proteome</keyword>
<evidence type="ECO:0000313" key="1">
    <source>
        <dbReference type="EMBL" id="ELR73359.1"/>
    </source>
</evidence>
<accession>L8K0A2</accession>
<dbReference type="AlphaFoldDB" id="L8K0A2"/>
<organism evidence="1 2">
    <name type="scientific">Fulvivirga imtechensis AK7</name>
    <dbReference type="NCBI Taxonomy" id="1237149"/>
    <lineage>
        <taxon>Bacteria</taxon>
        <taxon>Pseudomonadati</taxon>
        <taxon>Bacteroidota</taxon>
        <taxon>Cytophagia</taxon>
        <taxon>Cytophagales</taxon>
        <taxon>Fulvivirgaceae</taxon>
        <taxon>Fulvivirga</taxon>
    </lineage>
</organism>
<proteinExistence type="predicted"/>
<dbReference type="STRING" id="1237149.C900_04211"/>
<evidence type="ECO:0000313" key="2">
    <source>
        <dbReference type="Proteomes" id="UP000011135"/>
    </source>
</evidence>
<sequence length="39" mass="4968">MTRYDWFYFKFEFKKQKRAGCYFEYPFFLGNIDVLLVKK</sequence>
<reference evidence="1 2" key="1">
    <citation type="submission" date="2012-12" db="EMBL/GenBank/DDBJ databases">
        <title>Genome assembly of Fulvivirga imtechensis AK7.</title>
        <authorList>
            <person name="Nupur N."/>
            <person name="Khatri I."/>
            <person name="Kumar R."/>
            <person name="Subramanian S."/>
            <person name="Pinnaka A."/>
        </authorList>
    </citation>
    <scope>NUCLEOTIDE SEQUENCE [LARGE SCALE GENOMIC DNA]</scope>
    <source>
        <strain evidence="1 2">AK7</strain>
    </source>
</reference>
<dbReference type="EMBL" id="AMZN01000006">
    <property type="protein sequence ID" value="ELR73359.1"/>
    <property type="molecule type" value="Genomic_DNA"/>
</dbReference>
<gene>
    <name evidence="1" type="ORF">C900_04211</name>
</gene>
<name>L8K0A2_9BACT</name>
<dbReference type="Proteomes" id="UP000011135">
    <property type="component" value="Unassembled WGS sequence"/>
</dbReference>